<evidence type="ECO:0000256" key="8">
    <source>
        <dbReference type="HAMAP-Rule" id="MF_03100"/>
    </source>
</evidence>
<dbReference type="InterPro" id="IPR027520">
    <property type="entry name" value="Slx1"/>
</dbReference>
<comment type="similarity">
    <text evidence="8">Belongs to the SLX1 family.</text>
</comment>
<dbReference type="Gene3D" id="3.40.1440.10">
    <property type="entry name" value="GIY-YIG endonuclease"/>
    <property type="match status" value="1"/>
</dbReference>
<evidence type="ECO:0000259" key="10">
    <source>
        <dbReference type="PROSITE" id="PS50164"/>
    </source>
</evidence>
<keyword evidence="2 8" id="KW-0255">Endonuclease</keyword>
<dbReference type="EMBL" id="KV417492">
    <property type="protein sequence ID" value="KZP30803.1"/>
    <property type="molecule type" value="Genomic_DNA"/>
</dbReference>
<evidence type="ECO:0000256" key="3">
    <source>
        <dbReference type="ARBA" id="ARBA00022763"/>
    </source>
</evidence>
<keyword evidence="12" id="KW-1185">Reference proteome</keyword>
<protein>
    <recommendedName>
        <fullName evidence="10">GIY-YIG domain-containing protein</fullName>
    </recommendedName>
</protein>
<dbReference type="Pfam" id="PF21202">
    <property type="entry name" value="SLX1_C"/>
    <property type="match status" value="1"/>
</dbReference>
<dbReference type="GO" id="GO:0033557">
    <property type="term" value="C:Slx1-Slx4 complex"/>
    <property type="evidence" value="ECO:0007669"/>
    <property type="project" value="UniProtKB-UniRule"/>
</dbReference>
<dbReference type="Pfam" id="PF01541">
    <property type="entry name" value="GIY-YIG"/>
    <property type="match status" value="1"/>
</dbReference>
<accession>A0A166TNA0</accession>
<dbReference type="HAMAP" id="MF_03100">
    <property type="entry name" value="Endonuc_su_Slx1"/>
    <property type="match status" value="1"/>
</dbReference>
<dbReference type="PANTHER" id="PTHR20208">
    <property type="entry name" value="STRUCTURE-SPECIFIC ENDONUCLEASE SUBUNIT SLX1"/>
    <property type="match status" value="1"/>
</dbReference>
<dbReference type="InterPro" id="IPR050381">
    <property type="entry name" value="SLX1_endonuclease"/>
</dbReference>
<organism evidence="11 12">
    <name type="scientific">Athelia psychrophila</name>
    <dbReference type="NCBI Taxonomy" id="1759441"/>
    <lineage>
        <taxon>Eukaryota</taxon>
        <taxon>Fungi</taxon>
        <taxon>Dikarya</taxon>
        <taxon>Basidiomycota</taxon>
        <taxon>Agaricomycotina</taxon>
        <taxon>Agaricomycetes</taxon>
        <taxon>Agaricomycetidae</taxon>
        <taxon>Atheliales</taxon>
        <taxon>Atheliaceae</taxon>
        <taxon>Athelia</taxon>
    </lineage>
</organism>
<evidence type="ECO:0000256" key="4">
    <source>
        <dbReference type="ARBA" id="ARBA00022801"/>
    </source>
</evidence>
<dbReference type="Proteomes" id="UP000076532">
    <property type="component" value="Unassembled WGS sequence"/>
</dbReference>
<evidence type="ECO:0000313" key="12">
    <source>
        <dbReference type="Proteomes" id="UP000076532"/>
    </source>
</evidence>
<sequence length="517" mass="56220">MHPEKSRSSLISHVFPPFYACYLLKSVRTPRSQATYIGSTPSPPRRIRQHNGELTQGAWKTSRNRPWAMQMIVHGFPSKLAALQFEWAWQHPDLSRHLKTGEKEAAFQASKRGMKMNVRVACEMVSFHPYCTWPLHVKLFTDEAVKKWAEAAKATGALPVGLTVITELEGVDGKSGKTGLGRQGPIDVTDVAFSRACLEKHGEIFAGHRPSCSICAINIKDYQTSSLLTMAICPAAKCLTVSHLICLSRQFAAQSDTDETPMVPRGGCCAGCGEYILWGDVIRGCYRRHCGKIGAAATPADSDVGADEDMQQADKEEFHQRNKKKRKERRRSGINSGSDSREVFDLDAAVSSGSEAEEGKHSAKRRRSDAHPRITPNPKLQASKKKNSAVPLRGAGDDGSDTGMNAGPSRLPNARGDSRQRGQPGPTYSHARAPFPNILRLSSSDSDGPRASGSYRIRSLGGSRGGPSGNGCVQDEHVAALETHAFEIEGDVLKRSMSVLSVSSRPCSPMVLEISSD</sequence>
<dbReference type="GO" id="GO:0000724">
    <property type="term" value="P:double-strand break repair via homologous recombination"/>
    <property type="evidence" value="ECO:0007669"/>
    <property type="project" value="TreeGrafter"/>
</dbReference>
<evidence type="ECO:0000313" key="11">
    <source>
        <dbReference type="EMBL" id="KZP30803.1"/>
    </source>
</evidence>
<evidence type="ECO:0000256" key="9">
    <source>
        <dbReference type="SAM" id="MobiDB-lite"/>
    </source>
</evidence>
<feature type="region of interest" description="Disordered" evidence="9">
    <location>
        <begin position="297"/>
        <end position="469"/>
    </location>
</feature>
<reference evidence="11 12" key="1">
    <citation type="journal article" date="2016" name="Mol. Biol. Evol.">
        <title>Comparative Genomics of Early-Diverging Mushroom-Forming Fungi Provides Insights into the Origins of Lignocellulose Decay Capabilities.</title>
        <authorList>
            <person name="Nagy L.G."/>
            <person name="Riley R."/>
            <person name="Tritt A."/>
            <person name="Adam C."/>
            <person name="Daum C."/>
            <person name="Floudas D."/>
            <person name="Sun H."/>
            <person name="Yadav J.S."/>
            <person name="Pangilinan J."/>
            <person name="Larsson K.H."/>
            <person name="Matsuura K."/>
            <person name="Barry K."/>
            <person name="Labutti K."/>
            <person name="Kuo R."/>
            <person name="Ohm R.A."/>
            <person name="Bhattacharya S.S."/>
            <person name="Shirouzu T."/>
            <person name="Yoshinaga Y."/>
            <person name="Martin F.M."/>
            <person name="Grigoriev I.V."/>
            <person name="Hibbett D.S."/>
        </authorList>
    </citation>
    <scope>NUCLEOTIDE SEQUENCE [LARGE SCALE GENOMIC DNA]</scope>
    <source>
        <strain evidence="11 12">CBS 109695</strain>
    </source>
</reference>
<keyword evidence="6 8" id="KW-0234">DNA repair</keyword>
<dbReference type="STRING" id="436010.A0A166TNA0"/>
<dbReference type="GO" id="GO:0008821">
    <property type="term" value="F:crossover junction DNA endonuclease activity"/>
    <property type="evidence" value="ECO:0007669"/>
    <property type="project" value="TreeGrafter"/>
</dbReference>
<keyword evidence="7 8" id="KW-0539">Nucleus</keyword>
<dbReference type="AlphaFoldDB" id="A0A166TNA0"/>
<evidence type="ECO:0000256" key="7">
    <source>
        <dbReference type="ARBA" id="ARBA00023242"/>
    </source>
</evidence>
<comment type="subcellular location">
    <subcellularLocation>
        <location evidence="8">Nucleus</location>
    </subcellularLocation>
</comment>
<feature type="domain" description="GIY-YIG" evidence="10">
    <location>
        <begin position="17"/>
        <end position="99"/>
    </location>
</feature>
<comment type="cofactor">
    <cofactor evidence="8">
        <name>a divalent metal cation</name>
        <dbReference type="ChEBI" id="CHEBI:60240"/>
    </cofactor>
</comment>
<comment type="subunit">
    <text evidence="8">Forms a heterodimer with SLX4.</text>
</comment>
<feature type="compositionally biased region" description="Low complexity" evidence="9">
    <location>
        <begin position="452"/>
        <end position="461"/>
    </location>
</feature>
<dbReference type="FunFam" id="3.40.1440.10:FF:000006">
    <property type="entry name" value="Structure-specific endonuclease subunit SLX1"/>
    <property type="match status" value="1"/>
</dbReference>
<evidence type="ECO:0000256" key="6">
    <source>
        <dbReference type="ARBA" id="ARBA00023204"/>
    </source>
</evidence>
<keyword evidence="3 8" id="KW-0227">DNA damage</keyword>
<dbReference type="InterPro" id="IPR013083">
    <property type="entry name" value="Znf_RING/FYVE/PHD"/>
</dbReference>
<evidence type="ECO:0000256" key="1">
    <source>
        <dbReference type="ARBA" id="ARBA00022722"/>
    </source>
</evidence>
<keyword evidence="5 8" id="KW-0233">DNA recombination</keyword>
<dbReference type="Gene3D" id="3.30.40.10">
    <property type="entry name" value="Zinc/RING finger domain, C3HC4 (zinc finger)"/>
    <property type="match status" value="1"/>
</dbReference>
<dbReference type="CDD" id="cd10455">
    <property type="entry name" value="GIY-YIG_SLX1"/>
    <property type="match status" value="1"/>
</dbReference>
<evidence type="ECO:0000256" key="5">
    <source>
        <dbReference type="ARBA" id="ARBA00023172"/>
    </source>
</evidence>
<dbReference type="GO" id="GO:0017108">
    <property type="term" value="F:5'-flap endonuclease activity"/>
    <property type="evidence" value="ECO:0007669"/>
    <property type="project" value="InterPro"/>
</dbReference>
<dbReference type="InterPro" id="IPR000305">
    <property type="entry name" value="GIY-YIG_endonuc"/>
</dbReference>
<feature type="compositionally biased region" description="Basic residues" evidence="9">
    <location>
        <begin position="321"/>
        <end position="332"/>
    </location>
</feature>
<evidence type="ECO:0000256" key="2">
    <source>
        <dbReference type="ARBA" id="ARBA00022759"/>
    </source>
</evidence>
<dbReference type="InterPro" id="IPR048749">
    <property type="entry name" value="SLX1_C"/>
</dbReference>
<comment type="caution">
    <text evidence="8">Lacks conserved residue(s) required for the propagation of feature annotation.</text>
</comment>
<comment type="function">
    <text evidence="8">Catalytic subunit of the SLX1-SLX4 structure-specific endonuclease that resolves DNA secondary structures generated during DNA repair and recombination. Has endonuclease activity towards branched DNA substrates, introducing single-strand cuts in duplex DNA close to junctions with ss-DNA.</text>
</comment>
<dbReference type="OrthoDB" id="24645at2759"/>
<keyword evidence="4 8" id="KW-0378">Hydrolase</keyword>
<keyword evidence="1 8" id="KW-0540">Nuclease</keyword>
<dbReference type="PROSITE" id="PS50164">
    <property type="entry name" value="GIY_YIG"/>
    <property type="match status" value="1"/>
</dbReference>
<dbReference type="InterPro" id="IPR035901">
    <property type="entry name" value="GIY-YIG_endonuc_sf"/>
</dbReference>
<proteinExistence type="inferred from homology"/>
<name>A0A166TNA0_9AGAM</name>
<dbReference type="PANTHER" id="PTHR20208:SF10">
    <property type="entry name" value="STRUCTURE-SPECIFIC ENDONUCLEASE SUBUNIT SLX1"/>
    <property type="match status" value="1"/>
</dbReference>
<gene>
    <name evidence="11" type="ORF">FIBSPDRAFT_1038052</name>
</gene>